<keyword evidence="2" id="KW-1185">Reference proteome</keyword>
<dbReference type="AlphaFoldDB" id="A0A285CV24"/>
<dbReference type="EMBL" id="OAOP01000004">
    <property type="protein sequence ID" value="SNX70888.1"/>
    <property type="molecule type" value="Genomic_DNA"/>
</dbReference>
<sequence>MNLRFELLPDDRIETCRDLCNKLMAFQKSKSYMMKLGDGSFVSNNETKEPSPC</sequence>
<organism evidence="1 2">
    <name type="scientific">Bacillus oleivorans</name>
    <dbReference type="NCBI Taxonomy" id="1448271"/>
    <lineage>
        <taxon>Bacteria</taxon>
        <taxon>Bacillati</taxon>
        <taxon>Bacillota</taxon>
        <taxon>Bacilli</taxon>
        <taxon>Bacillales</taxon>
        <taxon>Bacillaceae</taxon>
        <taxon>Bacillus</taxon>
    </lineage>
</organism>
<protein>
    <submittedName>
        <fullName evidence="1">Uncharacterized protein</fullName>
    </submittedName>
</protein>
<dbReference type="Proteomes" id="UP000219546">
    <property type="component" value="Unassembled WGS sequence"/>
</dbReference>
<accession>A0A285CV24</accession>
<evidence type="ECO:0000313" key="1">
    <source>
        <dbReference type="EMBL" id="SNX70888.1"/>
    </source>
</evidence>
<gene>
    <name evidence="1" type="ORF">SAMN05877753_104417</name>
</gene>
<proteinExistence type="predicted"/>
<reference evidence="1 2" key="1">
    <citation type="submission" date="2017-08" db="EMBL/GenBank/DDBJ databases">
        <authorList>
            <person name="de Groot N.N."/>
        </authorList>
    </citation>
    <scope>NUCLEOTIDE SEQUENCE [LARGE SCALE GENOMIC DNA]</scope>
    <source>
        <strain evidence="1 2">JC228</strain>
    </source>
</reference>
<name>A0A285CV24_9BACI</name>
<evidence type="ECO:0000313" key="2">
    <source>
        <dbReference type="Proteomes" id="UP000219546"/>
    </source>
</evidence>